<name>A0A8S4R5Q1_9NEOP</name>
<evidence type="ECO:0000313" key="2">
    <source>
        <dbReference type="EMBL" id="CAH2230624.1"/>
    </source>
</evidence>
<dbReference type="AlphaFoldDB" id="A0A8S4R5Q1"/>
<comment type="caution">
    <text evidence="2">The sequence shown here is derived from an EMBL/GenBank/DDBJ whole genome shotgun (WGS) entry which is preliminary data.</text>
</comment>
<dbReference type="Proteomes" id="UP000838756">
    <property type="component" value="Unassembled WGS sequence"/>
</dbReference>
<reference evidence="2" key="1">
    <citation type="submission" date="2022-03" db="EMBL/GenBank/DDBJ databases">
        <authorList>
            <person name="Lindestad O."/>
        </authorList>
    </citation>
    <scope>NUCLEOTIDE SEQUENCE</scope>
</reference>
<dbReference type="Gene3D" id="3.30.40.10">
    <property type="entry name" value="Zinc/RING finger domain, C3HC4 (zinc finger)"/>
    <property type="match status" value="1"/>
</dbReference>
<dbReference type="InterPro" id="IPR013083">
    <property type="entry name" value="Znf_RING/FYVE/PHD"/>
</dbReference>
<dbReference type="EMBL" id="CAKXAJ010024819">
    <property type="protein sequence ID" value="CAH2230624.1"/>
    <property type="molecule type" value="Genomic_DNA"/>
</dbReference>
<dbReference type="InterPro" id="IPR011011">
    <property type="entry name" value="Znf_FYVE_PHD"/>
</dbReference>
<dbReference type="Pfam" id="PF03184">
    <property type="entry name" value="DDE_1"/>
    <property type="match status" value="1"/>
</dbReference>
<keyword evidence="3" id="KW-1185">Reference proteome</keyword>
<proteinExistence type="predicted"/>
<feature type="domain" description="DDE-1" evidence="1">
    <location>
        <begin position="209"/>
        <end position="362"/>
    </location>
</feature>
<dbReference type="InterPro" id="IPR004875">
    <property type="entry name" value="DDE_SF_endonuclease_dom"/>
</dbReference>
<evidence type="ECO:0000259" key="1">
    <source>
        <dbReference type="Pfam" id="PF03184"/>
    </source>
</evidence>
<gene>
    <name evidence="2" type="primary">jg19530</name>
    <name evidence="2" type="ORF">PAEG_LOCUS9814</name>
</gene>
<dbReference type="InterPro" id="IPR050863">
    <property type="entry name" value="CenT-Element_Derived"/>
</dbReference>
<organism evidence="2 3">
    <name type="scientific">Pararge aegeria aegeria</name>
    <dbReference type="NCBI Taxonomy" id="348720"/>
    <lineage>
        <taxon>Eukaryota</taxon>
        <taxon>Metazoa</taxon>
        <taxon>Ecdysozoa</taxon>
        <taxon>Arthropoda</taxon>
        <taxon>Hexapoda</taxon>
        <taxon>Insecta</taxon>
        <taxon>Pterygota</taxon>
        <taxon>Neoptera</taxon>
        <taxon>Endopterygota</taxon>
        <taxon>Lepidoptera</taxon>
        <taxon>Glossata</taxon>
        <taxon>Ditrysia</taxon>
        <taxon>Papilionoidea</taxon>
        <taxon>Nymphalidae</taxon>
        <taxon>Satyrinae</taxon>
        <taxon>Satyrini</taxon>
        <taxon>Parargina</taxon>
        <taxon>Pararge</taxon>
    </lineage>
</organism>
<dbReference type="PANTHER" id="PTHR19303">
    <property type="entry name" value="TRANSPOSON"/>
    <property type="match status" value="1"/>
</dbReference>
<dbReference type="SUPFAM" id="SSF57903">
    <property type="entry name" value="FYVE/PHD zinc finger"/>
    <property type="match status" value="1"/>
</dbReference>
<protein>
    <submittedName>
        <fullName evidence="2">Jg19530 protein</fullName>
    </submittedName>
</protein>
<dbReference type="OrthoDB" id="4327074at2759"/>
<accession>A0A8S4R5Q1</accession>
<sequence>MQRAADAVIKDGRKLRTVARELGICHMTLFRYVKKIKDGVKPTVGYYSRQVFHLDRERALAEYLSNYSSIFFGLLKEEIKKLAYNYAVKLNMPNIPVSWHKNKEAGTDWLMGFLKRNSCLCIRTPEASSAGRASAFNRNNVHEFFTKLQFVLLKNNLHPSRIWNLDETEVTTVLKPKKVMEGVKQEGAIISPKRGTFVTVELAASAAGNTIPPMFVFPNHNYKDLLILDGPPKSIGAGNSSGSMTATEFLIYMNHFIEHTKPTPEDPVLLLLDNNSAHVDIDVVEKAKANSIIMLSFPQHCSQNLQPLDVSVNGPFITYCAEAQENWLNNNPGKSMSIYEIPGIVRHAWPLSSTPDNITNAFKKVGISPFDPDIFKDEDYTPCLVTEFPMSHTYTRGESDQNQPHDDPLLLETEVKEPHIEHLKEESNIFAEVKARKQKVYSKIREKGTGKKKGLCKGIEKFKSISIDSRELLKQRVLQYDDPGSDDENLEWFCIICCGSYSNSLPRAQWIECVLCKNWAHLKCLDSNDGVHSYVYPNNSSDDDAFE</sequence>
<evidence type="ECO:0000313" key="3">
    <source>
        <dbReference type="Proteomes" id="UP000838756"/>
    </source>
</evidence>
<dbReference type="GO" id="GO:0003677">
    <property type="term" value="F:DNA binding"/>
    <property type="evidence" value="ECO:0007669"/>
    <property type="project" value="TreeGrafter"/>
</dbReference>
<dbReference type="PANTHER" id="PTHR19303:SF71">
    <property type="entry name" value="ZINC FINGER PHD-TYPE DOMAIN-CONTAINING PROTEIN"/>
    <property type="match status" value="1"/>
</dbReference>
<dbReference type="CDD" id="cd15517">
    <property type="entry name" value="PHD_TCF19_like"/>
    <property type="match status" value="1"/>
</dbReference>
<dbReference type="GO" id="GO:0005634">
    <property type="term" value="C:nucleus"/>
    <property type="evidence" value="ECO:0007669"/>
    <property type="project" value="TreeGrafter"/>
</dbReference>